<feature type="region of interest" description="Disordered" evidence="1">
    <location>
        <begin position="1"/>
        <end position="82"/>
    </location>
</feature>
<dbReference type="Proteomes" id="UP001232148">
    <property type="component" value="Unassembled WGS sequence"/>
</dbReference>
<sequence>MFRGPHSPSRAVRQGLRKLRYAGNGYARTNSDQRASPPQDLGERLPWTKTKSKPSESKPRPKRETERERERERETKRERFEG</sequence>
<dbReference type="AlphaFoldDB" id="A0AAD9HN81"/>
<dbReference type="EMBL" id="MU842842">
    <property type="protein sequence ID" value="KAK2031221.1"/>
    <property type="molecule type" value="Genomic_DNA"/>
</dbReference>
<evidence type="ECO:0000256" key="1">
    <source>
        <dbReference type="SAM" id="MobiDB-lite"/>
    </source>
</evidence>
<keyword evidence="3" id="KW-1185">Reference proteome</keyword>
<evidence type="ECO:0000313" key="2">
    <source>
        <dbReference type="EMBL" id="KAK2031221.1"/>
    </source>
</evidence>
<feature type="compositionally biased region" description="Basic and acidic residues" evidence="1">
    <location>
        <begin position="53"/>
        <end position="82"/>
    </location>
</feature>
<protein>
    <submittedName>
        <fullName evidence="2">Uncharacterized protein</fullName>
    </submittedName>
</protein>
<proteinExistence type="predicted"/>
<accession>A0AAD9HN81</accession>
<feature type="compositionally biased region" description="Polar residues" evidence="1">
    <location>
        <begin position="27"/>
        <end position="36"/>
    </location>
</feature>
<name>A0AAD9HN81_9PEZI</name>
<evidence type="ECO:0000313" key="3">
    <source>
        <dbReference type="Proteomes" id="UP001232148"/>
    </source>
</evidence>
<comment type="caution">
    <text evidence="2">The sequence shown here is derived from an EMBL/GenBank/DDBJ whole genome shotgun (WGS) entry which is preliminary data.</text>
</comment>
<organism evidence="2 3">
    <name type="scientific">Colletotrichum zoysiae</name>
    <dbReference type="NCBI Taxonomy" id="1216348"/>
    <lineage>
        <taxon>Eukaryota</taxon>
        <taxon>Fungi</taxon>
        <taxon>Dikarya</taxon>
        <taxon>Ascomycota</taxon>
        <taxon>Pezizomycotina</taxon>
        <taxon>Sordariomycetes</taxon>
        <taxon>Hypocreomycetidae</taxon>
        <taxon>Glomerellales</taxon>
        <taxon>Glomerellaceae</taxon>
        <taxon>Colletotrichum</taxon>
        <taxon>Colletotrichum graminicola species complex</taxon>
    </lineage>
</organism>
<gene>
    <name evidence="2" type="ORF">LX32DRAFT_637373</name>
</gene>
<reference evidence="2" key="1">
    <citation type="submission" date="2021-06" db="EMBL/GenBank/DDBJ databases">
        <title>Comparative genomics, transcriptomics and evolutionary studies reveal genomic signatures of adaptation to plant cell wall in hemibiotrophic fungi.</title>
        <authorList>
            <consortium name="DOE Joint Genome Institute"/>
            <person name="Baroncelli R."/>
            <person name="Diaz J.F."/>
            <person name="Benocci T."/>
            <person name="Peng M."/>
            <person name="Battaglia E."/>
            <person name="Haridas S."/>
            <person name="Andreopoulos W."/>
            <person name="Labutti K."/>
            <person name="Pangilinan J."/>
            <person name="Floch G.L."/>
            <person name="Makela M.R."/>
            <person name="Henrissat B."/>
            <person name="Grigoriev I.V."/>
            <person name="Crouch J.A."/>
            <person name="De Vries R.P."/>
            <person name="Sukno S.A."/>
            <person name="Thon M.R."/>
        </authorList>
    </citation>
    <scope>NUCLEOTIDE SEQUENCE</scope>
    <source>
        <strain evidence="2">MAFF235873</strain>
    </source>
</reference>